<gene>
    <name evidence="1" type="ORF">K529_006850</name>
</gene>
<dbReference type="OrthoDB" id="7871041at2"/>
<dbReference type="Proteomes" id="UP000013243">
    <property type="component" value="Chromosome"/>
</dbReference>
<proteinExistence type="predicted"/>
<accession>A0A1B1A1L2</accession>
<reference evidence="1 2" key="1">
    <citation type="journal article" date="2016" name="ISME J.">
        <title>Global occurrence and heterogeneity of the Roseobacter-clade species Ruegeria mobilis.</title>
        <authorList>
            <person name="Sonnenschein E."/>
            <person name="Gram L."/>
        </authorList>
    </citation>
    <scope>NUCLEOTIDE SEQUENCE [LARGE SCALE GENOMIC DNA]</scope>
    <source>
        <strain evidence="1 2">F1926</strain>
    </source>
</reference>
<sequence>MMNCTEFDLARSLPRLRQRFPGLVVDQMLSAQTQADDLIRALAASQGISMTEAREEMRDFLYLESLRAELSMPS</sequence>
<organism evidence="1 2">
    <name type="scientific">Tritonibacter mobilis F1926</name>
    <dbReference type="NCBI Taxonomy" id="1265309"/>
    <lineage>
        <taxon>Bacteria</taxon>
        <taxon>Pseudomonadati</taxon>
        <taxon>Pseudomonadota</taxon>
        <taxon>Alphaproteobacteria</taxon>
        <taxon>Rhodobacterales</taxon>
        <taxon>Paracoccaceae</taxon>
        <taxon>Tritonibacter</taxon>
    </lineage>
</organism>
<dbReference type="AlphaFoldDB" id="A0A1B1A1L2"/>
<evidence type="ECO:0000313" key="1">
    <source>
        <dbReference type="EMBL" id="ANP40480.1"/>
    </source>
</evidence>
<protein>
    <submittedName>
        <fullName evidence="1">Uncharacterized protein</fullName>
    </submittedName>
</protein>
<evidence type="ECO:0000313" key="2">
    <source>
        <dbReference type="Proteomes" id="UP000013243"/>
    </source>
</evidence>
<dbReference type="RefSeq" id="WP_005611535.1">
    <property type="nucleotide sequence ID" value="NZ_CP015230.1"/>
</dbReference>
<dbReference type="KEGG" id="rmb:K529_006850"/>
<name>A0A1B1A1L2_9RHOB</name>
<dbReference type="EMBL" id="CP015230">
    <property type="protein sequence ID" value="ANP40480.1"/>
    <property type="molecule type" value="Genomic_DNA"/>
</dbReference>
<dbReference type="GeneID" id="28249536"/>